<organism evidence="1 2">
    <name type="scientific">Vibrio cholerae</name>
    <dbReference type="NCBI Taxonomy" id="666"/>
    <lineage>
        <taxon>Bacteria</taxon>
        <taxon>Pseudomonadati</taxon>
        <taxon>Pseudomonadota</taxon>
        <taxon>Gammaproteobacteria</taxon>
        <taxon>Vibrionales</taxon>
        <taxon>Vibrionaceae</taxon>
        <taxon>Vibrio</taxon>
    </lineage>
</organism>
<dbReference type="AlphaFoldDB" id="A0A655XMN9"/>
<reference evidence="1 2" key="1">
    <citation type="submission" date="2015-07" db="EMBL/GenBank/DDBJ databases">
        <authorList>
            <consortium name="Pathogen Informatics"/>
        </authorList>
    </citation>
    <scope>NUCLEOTIDE SEQUENCE [LARGE SCALE GENOMIC DNA]</scope>
    <source>
        <strain evidence="1 2">A316</strain>
    </source>
</reference>
<evidence type="ECO:0000313" key="1">
    <source>
        <dbReference type="EMBL" id="CSC17438.1"/>
    </source>
</evidence>
<evidence type="ECO:0000313" key="2">
    <source>
        <dbReference type="Proteomes" id="UP000041770"/>
    </source>
</evidence>
<proteinExistence type="predicted"/>
<protein>
    <submittedName>
        <fullName evidence="1">Uncharacterized protein</fullName>
    </submittedName>
</protein>
<dbReference type="EMBL" id="CWQY01000003">
    <property type="protein sequence ID" value="CSC17438.1"/>
    <property type="molecule type" value="Genomic_DNA"/>
</dbReference>
<accession>A0A655XMN9</accession>
<name>A0A655XMN9_VIBCL</name>
<gene>
    <name evidence="1" type="ORF">ERS013200_00760</name>
</gene>
<sequence length="47" mass="5215">MSRLPQSKYALKTLHPLVIPKLPAASSSKGIFAKLPLITRQHTFISQ</sequence>
<dbReference type="Proteomes" id="UP000041770">
    <property type="component" value="Unassembled WGS sequence"/>
</dbReference>